<accession>A0A6I3IVT5</accession>
<reference evidence="1 2" key="1">
    <citation type="submission" date="2019-11" db="EMBL/GenBank/DDBJ databases">
        <title>Whole genome sequencing identifies a novel species of the genus Arsenicicoccus isolated from human blood.</title>
        <authorList>
            <person name="Jeong J.H."/>
            <person name="Kweon O.J."/>
            <person name="Kim H.R."/>
            <person name="Kim T.-H."/>
            <person name="Ha S.-M."/>
            <person name="Lee M.-K."/>
        </authorList>
    </citation>
    <scope>NUCLEOTIDE SEQUENCE [LARGE SCALE GENOMIC DNA]</scope>
    <source>
        <strain evidence="1 2">MKL-02</strain>
    </source>
</reference>
<comment type="caution">
    <text evidence="1">The sequence shown here is derived from an EMBL/GenBank/DDBJ whole genome shotgun (WGS) entry which is preliminary data.</text>
</comment>
<gene>
    <name evidence="1" type="ORF">GGG17_10720</name>
</gene>
<dbReference type="EMBL" id="WLVL01000039">
    <property type="protein sequence ID" value="MTB72431.1"/>
    <property type="molecule type" value="Genomic_DNA"/>
</dbReference>
<evidence type="ECO:0000313" key="1">
    <source>
        <dbReference type="EMBL" id="MTB72431.1"/>
    </source>
</evidence>
<dbReference type="AlphaFoldDB" id="A0A6I3IVT5"/>
<sequence>MGRIVVNIMPTADAPDAEGHEALPRAVELGYGEFTRIRQGRRFVLSAPGEVTEELLARARALGDALAPEHHEVAGVHAEGATITVGDYDDDWDAYDAGIGAVAPIPEGAGRREVRRTAHHDVDLARVTDTSSTGVYTGEDD</sequence>
<dbReference type="RefSeq" id="WP_154593718.1">
    <property type="nucleotide sequence ID" value="NZ_WLVL01000039.1"/>
</dbReference>
<name>A0A6I3IVT5_9MICO</name>
<keyword evidence="2" id="KW-1185">Reference proteome</keyword>
<protein>
    <submittedName>
        <fullName evidence="1">Uncharacterized protein</fullName>
    </submittedName>
</protein>
<dbReference type="Proteomes" id="UP000431092">
    <property type="component" value="Unassembled WGS sequence"/>
</dbReference>
<proteinExistence type="predicted"/>
<evidence type="ECO:0000313" key="2">
    <source>
        <dbReference type="Proteomes" id="UP000431092"/>
    </source>
</evidence>
<organism evidence="1 2">
    <name type="scientific">Arsenicicoccus cauae</name>
    <dbReference type="NCBI Taxonomy" id="2663847"/>
    <lineage>
        <taxon>Bacteria</taxon>
        <taxon>Bacillati</taxon>
        <taxon>Actinomycetota</taxon>
        <taxon>Actinomycetes</taxon>
        <taxon>Micrococcales</taxon>
        <taxon>Intrasporangiaceae</taxon>
        <taxon>Arsenicicoccus</taxon>
    </lineage>
</organism>